<reference evidence="7 8" key="1">
    <citation type="submission" date="2024-02" db="EMBL/GenBank/DDBJ databases">
        <title>High-quality chromosome-scale genome assembly of Pensacola bahiagrass (Paspalum notatum Flugge var. saurae).</title>
        <authorList>
            <person name="Vega J.M."/>
            <person name="Podio M."/>
            <person name="Orjuela J."/>
            <person name="Siena L.A."/>
            <person name="Pessino S.C."/>
            <person name="Combes M.C."/>
            <person name="Mariac C."/>
            <person name="Albertini E."/>
            <person name="Pupilli F."/>
            <person name="Ortiz J.P.A."/>
            <person name="Leblanc O."/>
        </authorList>
    </citation>
    <scope>NUCLEOTIDE SEQUENCE [LARGE SCALE GENOMIC DNA]</scope>
    <source>
        <strain evidence="7">R1</strain>
        <tissue evidence="7">Leaf</tissue>
    </source>
</reference>
<accession>A0AAQ3PF45</accession>
<keyword evidence="2" id="KW-0677">Repeat</keyword>
<feature type="domain" description="R13L1/DRL21-like LRR repeat region" evidence="6">
    <location>
        <begin position="766"/>
        <end position="902"/>
    </location>
</feature>
<dbReference type="InterPro" id="IPR058922">
    <property type="entry name" value="WHD_DRP"/>
</dbReference>
<dbReference type="PANTHER" id="PTHR47186:SF49">
    <property type="entry name" value="NB-ARC DOMAIN-CONTAINING PROTEIN"/>
    <property type="match status" value="1"/>
</dbReference>
<dbReference type="AlphaFoldDB" id="A0AAQ3PF45"/>
<sequence length="1202" mass="135135">VVSNESDQSDVDRLKGVGMKILVKCEGLPLAVKVLGGVLRLRSRTTDAWMDVSNHYTWSTTGMHEHINKAVYLSYEDLPSHLKQCFVYCSLFPKDQFIRMGVIVPLWIAEGYIHNKMSSPMALEKLGYEYYRELVSRNLLEPNKLAYDQNDCTVHDVVRSFAQYIMKGEGVLLSEGQHVNRTPGTPKLRHLSISNMAVGPDISFQNQASLRTLMLFGSTTIELKDLLNNFSCLRVLFLLDCKNLVELPDSICNLKHLRHLCLCGTSISTIPRGIGDLKFLHAIDLAGCTNVSQLPNSILKLRRLRLLNIQRTSITSVPRGFQELEDMVHIQGFPTHSDDSSDGWCSLEELGPLLKLQVLVISHLEKAPSGSMAAKAMLSNKHQMSDLHLMFTSRLRENREVEDNTSEEEHMRIQDVLANLCPPACIKYIDIIGYSAHGLPQWMRTMSAFGNLRRLVLKDYACCTQLPNGLDQLPFLDMFWMERAPSIQRIGHEFLLPSLGDDTNGKEGTSVLTGTQNKRRQPQHISCGAGVAFPKLEKLGFVGMQGWTEWEWAQQVPAMPALEVLRIDYCKLQHLPAGLAHHACRLKRLELTSILHLVSVENFPSLVLLLLCVNPRLERISNNPSLQQIVIRRCPALQELDGLPSLRSLDWWDLSAEALPQYLQAAKLNKLCVGCSTSLLKLIALQDGSTEWGKIQHVQQLKAIGWKSNEYTVDGHIYYTKEPYSFNVYSGESTVPRGFGKLKDLVQLLGFITTNSNDSADGWCSLEELGPLSKLQLLRINHLEKAPSGCMAAKAMLSSKNHVKWLYLNFTSRLKENGEVKDNITDEENGRVEEVLANLCPPTCTQSLEIKGYFGLGLPQWMRAMPPFGSLRRLVLEDYACCRQLPNGLGQLPFLDFLRIKRAPSIQRIGHEFLTSLGDDYTNGKGYITSVLAETQIKRREPHHILCGAGAAFPKPTKLRLVDMLGWREWEWEQHIPGMPVLEMLSIFHCKLQCLPAGLAHHACGLTLLKLVDVTHLVSVENFPSLVDLKLGNNPRLERICNNPSLQLVGIRRCPAAQQLDGLPSLRSLEWWDLDAEALPQYLRNVSLNKLHVDCSLSLLKLIALQDDSSEWGKIQHIQQLKAIGWKSKEDRVDRHIYYTKEPYSLDVDLGESTGGAGKSSARSGRLLGRALCFGQKAMERLEAGTAPRCVRARARAREMAR</sequence>
<dbReference type="InterPro" id="IPR003591">
    <property type="entry name" value="Leu-rich_rpt_typical-subtyp"/>
</dbReference>
<evidence type="ECO:0000256" key="1">
    <source>
        <dbReference type="ARBA" id="ARBA00022614"/>
    </source>
</evidence>
<dbReference type="EMBL" id="CP144745">
    <property type="protein sequence ID" value="WVZ49349.1"/>
    <property type="molecule type" value="Genomic_DNA"/>
</dbReference>
<feature type="domain" description="Disease resistance R13L4/SHOC-2-like LRR" evidence="5">
    <location>
        <begin position="210"/>
        <end position="576"/>
    </location>
</feature>
<evidence type="ECO:0000313" key="7">
    <source>
        <dbReference type="EMBL" id="WVZ49349.1"/>
    </source>
</evidence>
<evidence type="ECO:0008006" key="9">
    <source>
        <dbReference type="Google" id="ProtNLM"/>
    </source>
</evidence>
<dbReference type="SMART" id="SM00369">
    <property type="entry name" value="LRR_TYP"/>
    <property type="match status" value="4"/>
</dbReference>
<keyword evidence="1" id="KW-0433">Leucine-rich repeat</keyword>
<proteinExistence type="predicted"/>
<dbReference type="InterPro" id="IPR055414">
    <property type="entry name" value="LRR_R13L4/SHOC2-like"/>
</dbReference>
<dbReference type="PANTHER" id="PTHR47186">
    <property type="entry name" value="LEUCINE-RICH REPEAT-CONTAINING PROTEIN 57"/>
    <property type="match status" value="1"/>
</dbReference>
<dbReference type="FunFam" id="1.10.10.10:FF:000322">
    <property type="entry name" value="Probable disease resistance protein At1g63360"/>
    <property type="match status" value="1"/>
</dbReference>
<keyword evidence="8" id="KW-1185">Reference proteome</keyword>
<feature type="non-terminal residue" evidence="7">
    <location>
        <position position="1202"/>
    </location>
</feature>
<dbReference type="GO" id="GO:0002758">
    <property type="term" value="P:innate immune response-activating signaling pathway"/>
    <property type="evidence" value="ECO:0007669"/>
    <property type="project" value="UniProtKB-ARBA"/>
</dbReference>
<dbReference type="Proteomes" id="UP001341281">
    <property type="component" value="Chromosome 01"/>
</dbReference>
<evidence type="ECO:0000259" key="4">
    <source>
        <dbReference type="Pfam" id="PF23559"/>
    </source>
</evidence>
<dbReference type="GO" id="GO:0009626">
    <property type="term" value="P:plant-type hypersensitive response"/>
    <property type="evidence" value="ECO:0007669"/>
    <property type="project" value="UniProtKB-ARBA"/>
</dbReference>
<dbReference type="Pfam" id="PF25019">
    <property type="entry name" value="LRR_R13L1-DRL21"/>
    <property type="match status" value="1"/>
</dbReference>
<feature type="domain" description="Disease resistance protein winged helix" evidence="4">
    <location>
        <begin position="91"/>
        <end position="162"/>
    </location>
</feature>
<dbReference type="Gene3D" id="1.10.10.10">
    <property type="entry name" value="Winged helix-like DNA-binding domain superfamily/Winged helix DNA-binding domain"/>
    <property type="match status" value="1"/>
</dbReference>
<evidence type="ECO:0000259" key="5">
    <source>
        <dbReference type="Pfam" id="PF23598"/>
    </source>
</evidence>
<dbReference type="PRINTS" id="PR00364">
    <property type="entry name" value="DISEASERSIST"/>
</dbReference>
<feature type="non-terminal residue" evidence="7">
    <location>
        <position position="1"/>
    </location>
</feature>
<dbReference type="Gene3D" id="3.80.10.10">
    <property type="entry name" value="Ribonuclease Inhibitor"/>
    <property type="match status" value="4"/>
</dbReference>
<dbReference type="InterPro" id="IPR027417">
    <property type="entry name" value="P-loop_NTPase"/>
</dbReference>
<dbReference type="Pfam" id="PF23598">
    <property type="entry name" value="LRR_14"/>
    <property type="match status" value="1"/>
</dbReference>
<name>A0AAQ3PF45_PASNO</name>
<keyword evidence="3" id="KW-0611">Plant defense</keyword>
<dbReference type="GO" id="GO:0043531">
    <property type="term" value="F:ADP binding"/>
    <property type="evidence" value="ECO:0007669"/>
    <property type="project" value="InterPro"/>
</dbReference>
<protein>
    <recommendedName>
        <fullName evidence="9">NB-ARC domain-containing protein</fullName>
    </recommendedName>
</protein>
<dbReference type="SUPFAM" id="SSF52540">
    <property type="entry name" value="P-loop containing nucleoside triphosphate hydrolases"/>
    <property type="match status" value="1"/>
</dbReference>
<gene>
    <name evidence="7" type="ORF">U9M48_000716</name>
</gene>
<dbReference type="GO" id="GO:0042742">
    <property type="term" value="P:defense response to bacterium"/>
    <property type="evidence" value="ECO:0007669"/>
    <property type="project" value="UniProtKB-ARBA"/>
</dbReference>
<dbReference type="SUPFAM" id="SSF52058">
    <property type="entry name" value="L domain-like"/>
    <property type="match status" value="3"/>
</dbReference>
<dbReference type="InterPro" id="IPR036388">
    <property type="entry name" value="WH-like_DNA-bd_sf"/>
</dbReference>
<dbReference type="InterPro" id="IPR032675">
    <property type="entry name" value="LRR_dom_sf"/>
</dbReference>
<evidence type="ECO:0000259" key="6">
    <source>
        <dbReference type="Pfam" id="PF25019"/>
    </source>
</evidence>
<evidence type="ECO:0000256" key="3">
    <source>
        <dbReference type="ARBA" id="ARBA00022821"/>
    </source>
</evidence>
<organism evidence="7 8">
    <name type="scientific">Paspalum notatum var. saurae</name>
    <dbReference type="NCBI Taxonomy" id="547442"/>
    <lineage>
        <taxon>Eukaryota</taxon>
        <taxon>Viridiplantae</taxon>
        <taxon>Streptophyta</taxon>
        <taxon>Embryophyta</taxon>
        <taxon>Tracheophyta</taxon>
        <taxon>Spermatophyta</taxon>
        <taxon>Magnoliopsida</taxon>
        <taxon>Liliopsida</taxon>
        <taxon>Poales</taxon>
        <taxon>Poaceae</taxon>
        <taxon>PACMAD clade</taxon>
        <taxon>Panicoideae</taxon>
        <taxon>Andropogonodae</taxon>
        <taxon>Paspaleae</taxon>
        <taxon>Paspalinae</taxon>
        <taxon>Paspalum</taxon>
    </lineage>
</organism>
<dbReference type="Pfam" id="PF23559">
    <property type="entry name" value="WHD_DRP"/>
    <property type="match status" value="1"/>
</dbReference>
<dbReference type="InterPro" id="IPR056789">
    <property type="entry name" value="LRR_R13L1-DRL21"/>
</dbReference>
<evidence type="ECO:0000313" key="8">
    <source>
        <dbReference type="Proteomes" id="UP001341281"/>
    </source>
</evidence>
<evidence type="ECO:0000256" key="2">
    <source>
        <dbReference type="ARBA" id="ARBA00022737"/>
    </source>
</evidence>